<evidence type="ECO:0000256" key="2">
    <source>
        <dbReference type="HAMAP-Rule" id="MF_00460"/>
    </source>
</evidence>
<dbReference type="AlphaFoldDB" id="A0A4R1K368"/>
<dbReference type="Gene3D" id="3.10.20.280">
    <property type="entry name" value="RnfH-like"/>
    <property type="match status" value="1"/>
</dbReference>
<evidence type="ECO:0000313" key="3">
    <source>
        <dbReference type="EMBL" id="TCK58514.1"/>
    </source>
</evidence>
<dbReference type="OrthoDB" id="9796575at2"/>
<organism evidence="3 4">
    <name type="scientific">Celerinatantimonas diazotrophica</name>
    <dbReference type="NCBI Taxonomy" id="412034"/>
    <lineage>
        <taxon>Bacteria</taxon>
        <taxon>Pseudomonadati</taxon>
        <taxon>Pseudomonadota</taxon>
        <taxon>Gammaproteobacteria</taxon>
        <taxon>Celerinatantimonadaceae</taxon>
        <taxon>Celerinatantimonas</taxon>
    </lineage>
</organism>
<proteinExistence type="inferred from homology"/>
<comment type="similarity">
    <text evidence="1 2">Belongs to the UPF0125 (RnfH) family.</text>
</comment>
<accession>A0A4R1K368</accession>
<evidence type="ECO:0000313" key="4">
    <source>
        <dbReference type="Proteomes" id="UP000295565"/>
    </source>
</evidence>
<gene>
    <name evidence="3" type="ORF">EV690_0641</name>
</gene>
<dbReference type="HAMAP" id="MF_00460">
    <property type="entry name" value="UPF0125_RnfH"/>
    <property type="match status" value="1"/>
</dbReference>
<reference evidence="3 4" key="1">
    <citation type="submission" date="2019-03" db="EMBL/GenBank/DDBJ databases">
        <title>Genomic Encyclopedia of Type Strains, Phase IV (KMG-IV): sequencing the most valuable type-strain genomes for metagenomic binning, comparative biology and taxonomic classification.</title>
        <authorList>
            <person name="Goeker M."/>
        </authorList>
    </citation>
    <scope>NUCLEOTIDE SEQUENCE [LARGE SCALE GENOMIC DNA]</scope>
    <source>
        <strain evidence="3 4">DSM 18577</strain>
    </source>
</reference>
<name>A0A4R1K368_9GAMM</name>
<comment type="caution">
    <text evidence="3">The sequence shown here is derived from an EMBL/GenBank/DDBJ whole genome shotgun (WGS) entry which is preliminary data.</text>
</comment>
<dbReference type="SUPFAM" id="SSF54285">
    <property type="entry name" value="MoaD/ThiS"/>
    <property type="match status" value="1"/>
</dbReference>
<keyword evidence="4" id="KW-1185">Reference proteome</keyword>
<dbReference type="Proteomes" id="UP000295565">
    <property type="component" value="Unassembled WGS sequence"/>
</dbReference>
<dbReference type="Pfam" id="PF03658">
    <property type="entry name" value="Ub-RnfH"/>
    <property type="match status" value="1"/>
</dbReference>
<dbReference type="InterPro" id="IPR016155">
    <property type="entry name" value="Mopterin_synth/thiamin_S_b"/>
</dbReference>
<dbReference type="InterPro" id="IPR005346">
    <property type="entry name" value="RnfH"/>
</dbReference>
<dbReference type="PANTHER" id="PTHR37483:SF1">
    <property type="entry name" value="UPF0125 PROTEIN RATB"/>
    <property type="match status" value="1"/>
</dbReference>
<dbReference type="PANTHER" id="PTHR37483">
    <property type="entry name" value="UPF0125 PROTEIN RATB"/>
    <property type="match status" value="1"/>
</dbReference>
<protein>
    <recommendedName>
        <fullName evidence="2">UPF0125 protein EV690_0641</fullName>
    </recommendedName>
</protein>
<sequence length="90" mass="9992">MKISVAHAAGNKGKWVALEVTDPINVQEAIVRSNVLNDFPELNFEQCKVGIFGKICSLDTPVTDGARVEIYRPIERVVSDDEDDDDDDED</sequence>
<dbReference type="EMBL" id="SMGD01000011">
    <property type="protein sequence ID" value="TCK58514.1"/>
    <property type="molecule type" value="Genomic_DNA"/>
</dbReference>
<dbReference type="RefSeq" id="WP_131911487.1">
    <property type="nucleotide sequence ID" value="NZ_OU594967.1"/>
</dbReference>
<evidence type="ECO:0000256" key="1">
    <source>
        <dbReference type="ARBA" id="ARBA00010645"/>
    </source>
</evidence>
<dbReference type="InterPro" id="IPR037021">
    <property type="entry name" value="RnfH_sf"/>
</dbReference>